<dbReference type="GO" id="GO:0005737">
    <property type="term" value="C:cytoplasm"/>
    <property type="evidence" value="ECO:0007669"/>
    <property type="project" value="InterPro"/>
</dbReference>
<dbReference type="PROSITE" id="PS50862">
    <property type="entry name" value="AA_TRNA_LIGASE_II"/>
    <property type="match status" value="1"/>
</dbReference>
<evidence type="ECO:0000313" key="12">
    <source>
        <dbReference type="Proteomes" id="UP000646946"/>
    </source>
</evidence>
<keyword evidence="5" id="KW-0547">Nucleotide-binding</keyword>
<dbReference type="Pfam" id="PF00587">
    <property type="entry name" value="tRNA-synt_2b"/>
    <property type="match status" value="1"/>
</dbReference>
<dbReference type="CDD" id="cd00774">
    <property type="entry name" value="GlyRS-like_core"/>
    <property type="match status" value="1"/>
</dbReference>
<dbReference type="SUPFAM" id="SSF55681">
    <property type="entry name" value="Class II aaRS and biotin synthetases"/>
    <property type="match status" value="1"/>
</dbReference>
<keyword evidence="8" id="KW-0030">Aminoacyl-tRNA synthetase</keyword>
<evidence type="ECO:0000256" key="4">
    <source>
        <dbReference type="ARBA" id="ARBA00022598"/>
    </source>
</evidence>
<protein>
    <recommendedName>
        <fullName evidence="2">glycine--tRNA ligase</fullName>
        <ecNumber evidence="2">6.1.1.14</ecNumber>
    </recommendedName>
    <alternativeName>
        <fullName evidence="9">Diadenosine tetraphosphate synthetase</fullName>
    </alternativeName>
</protein>
<evidence type="ECO:0000256" key="3">
    <source>
        <dbReference type="ARBA" id="ARBA00022490"/>
    </source>
</evidence>
<comment type="caution">
    <text evidence="11">The sequence shown here is derived from an EMBL/GenBank/DDBJ whole genome shotgun (WGS) entry which is preliminary data.</text>
</comment>
<dbReference type="InterPro" id="IPR002315">
    <property type="entry name" value="tRNA-synt_gly"/>
</dbReference>
<dbReference type="InterPro" id="IPR006195">
    <property type="entry name" value="aa-tRNA-synth_II"/>
</dbReference>
<evidence type="ECO:0000256" key="2">
    <source>
        <dbReference type="ARBA" id="ARBA00012829"/>
    </source>
</evidence>
<dbReference type="GO" id="GO:0005524">
    <property type="term" value="F:ATP binding"/>
    <property type="evidence" value="ECO:0007669"/>
    <property type="project" value="UniProtKB-KW"/>
</dbReference>
<evidence type="ECO:0000259" key="10">
    <source>
        <dbReference type="PROSITE" id="PS50862"/>
    </source>
</evidence>
<keyword evidence="7" id="KW-0648">Protein biosynthesis</keyword>
<dbReference type="EC" id="6.1.1.14" evidence="2"/>
<dbReference type="PANTHER" id="PTHR10745:SF0">
    <property type="entry name" value="GLYCINE--TRNA LIGASE"/>
    <property type="match status" value="1"/>
</dbReference>
<evidence type="ECO:0000256" key="1">
    <source>
        <dbReference type="ARBA" id="ARBA00008226"/>
    </source>
</evidence>
<dbReference type="InterPro" id="IPR033731">
    <property type="entry name" value="GlyRS-like_core"/>
</dbReference>
<dbReference type="Gene3D" id="3.30.930.10">
    <property type="entry name" value="Bira Bifunctional Protein, Domain 2"/>
    <property type="match status" value="1"/>
</dbReference>
<reference evidence="11 12" key="1">
    <citation type="journal article" name="Nat. Commun.">
        <title>Undinarchaeota illuminate DPANN phylogeny and the impact of gene transfer on archaeal evolution.</title>
        <authorList>
            <person name="Dombrowski N."/>
            <person name="Williams T.A."/>
            <person name="Sun J."/>
            <person name="Woodcroft B.J."/>
            <person name="Lee J.H."/>
            <person name="Minh B.Q."/>
            <person name="Rinke C."/>
            <person name="Spang A."/>
        </authorList>
    </citation>
    <scope>NUCLEOTIDE SEQUENCE [LARGE SCALE GENOMIC DNA]</scope>
    <source>
        <strain evidence="11">MAG_bin1129</strain>
    </source>
</reference>
<keyword evidence="3" id="KW-0963">Cytoplasm</keyword>
<dbReference type="NCBIfam" id="NF003211">
    <property type="entry name" value="PRK04173.1"/>
    <property type="match status" value="1"/>
</dbReference>
<sequence>MAERKYDKISAIARRRGFFWPSSELYGGLAGFYDYGPIGALLKQNIEKVWKKIFIAQEGMLLLDTPNVMADSVFQASGHLEHFADPLVTCTDCNTNFRADKLVEEKLKIKTEAMGVDELNGAIIANGVACPKCKGKLGEVYKFNLMFGTEVGPGEEKRIAYLRPETAQGAFVSFERLWEVARKKLPFGAALVGRSYRNEISPRQGMIRLREFSQAEAEVFFNPSDKKHPCFKEVEKEELNLLTIEEQKKGKSEKGEKFTAKEAVHKKIIKSELQAYYLTLAKQFFNRIGFPDSSMRCRQQLSEERAHYSIDTWDIEIHSEDFGWIEVAAIADRADYDLKRHSETAKKDLSVTIDGKKFLPHVMEASFGIDRPFYLLLEHSLKAEGKRTLFKFKKKVAPFEAAVFPLVDKDKLPEKALDIYNMLLENNVMAQYDNSGNIGKMYARADEIGIPICVTIDHQTLKDDTVTVRYRDTTKQKRVHVKKNYEILHEIWEKD</sequence>
<dbReference type="PANTHER" id="PTHR10745">
    <property type="entry name" value="GLYCYL-TRNA SYNTHETASE/DNA POLYMERASE SUBUNIT GAMMA-2"/>
    <property type="match status" value="1"/>
</dbReference>
<dbReference type="Gene3D" id="3.30.40.230">
    <property type="match status" value="1"/>
</dbReference>
<dbReference type="NCBIfam" id="TIGR00389">
    <property type="entry name" value="glyS_dimeric"/>
    <property type="match status" value="1"/>
</dbReference>
<dbReference type="SUPFAM" id="SSF52954">
    <property type="entry name" value="Class II aaRS ABD-related"/>
    <property type="match status" value="1"/>
</dbReference>
<dbReference type="Proteomes" id="UP000646946">
    <property type="component" value="Unassembled WGS sequence"/>
</dbReference>
<dbReference type="InterPro" id="IPR027031">
    <property type="entry name" value="Gly-tRNA_synthase/POLG2"/>
</dbReference>
<dbReference type="AlphaFoldDB" id="A0A832XGB8"/>
<keyword evidence="4 11" id="KW-0436">Ligase</keyword>
<proteinExistence type="inferred from homology"/>
<dbReference type="InterPro" id="IPR045864">
    <property type="entry name" value="aa-tRNA-synth_II/BPL/LPL"/>
</dbReference>
<keyword evidence="6" id="KW-0067">ATP-binding</keyword>
<organism evidence="11 12">
    <name type="scientific">Candidatus Naiadarchaeum limnaeum</name>
    <dbReference type="NCBI Taxonomy" id="2756139"/>
    <lineage>
        <taxon>Archaea</taxon>
        <taxon>Candidatus Undinarchaeota</taxon>
        <taxon>Candidatus Undinarchaeia</taxon>
        <taxon>Candidatus Naiadarchaeales</taxon>
        <taxon>Candidatus Naiadarchaeaceae</taxon>
        <taxon>Candidatus Naiadarchaeum</taxon>
    </lineage>
</organism>
<gene>
    <name evidence="11" type="primary">glyS</name>
    <name evidence="11" type="ORF">H1016_00530</name>
</gene>
<dbReference type="InterPro" id="IPR004154">
    <property type="entry name" value="Anticodon-bd"/>
</dbReference>
<dbReference type="PRINTS" id="PR01043">
    <property type="entry name" value="TRNASYNTHGLY"/>
</dbReference>
<evidence type="ECO:0000256" key="8">
    <source>
        <dbReference type="ARBA" id="ARBA00023146"/>
    </source>
</evidence>
<evidence type="ECO:0000256" key="9">
    <source>
        <dbReference type="ARBA" id="ARBA00030057"/>
    </source>
</evidence>
<dbReference type="InterPro" id="IPR036621">
    <property type="entry name" value="Anticodon-bd_dom_sf"/>
</dbReference>
<dbReference type="EMBL" id="DVAB01000006">
    <property type="protein sequence ID" value="HIK00009.1"/>
    <property type="molecule type" value="Genomic_DNA"/>
</dbReference>
<evidence type="ECO:0000313" key="11">
    <source>
        <dbReference type="EMBL" id="HIK00009.1"/>
    </source>
</evidence>
<name>A0A832XGB8_9ARCH</name>
<feature type="domain" description="Aminoacyl-transfer RNA synthetases class-II family profile" evidence="10">
    <location>
        <begin position="7"/>
        <end position="398"/>
    </location>
</feature>
<evidence type="ECO:0000256" key="5">
    <source>
        <dbReference type="ARBA" id="ARBA00022741"/>
    </source>
</evidence>
<dbReference type="GO" id="GO:0004820">
    <property type="term" value="F:glycine-tRNA ligase activity"/>
    <property type="evidence" value="ECO:0007669"/>
    <property type="project" value="UniProtKB-EC"/>
</dbReference>
<dbReference type="Gene3D" id="3.40.50.800">
    <property type="entry name" value="Anticodon-binding domain"/>
    <property type="match status" value="1"/>
</dbReference>
<dbReference type="GO" id="GO:0006426">
    <property type="term" value="P:glycyl-tRNA aminoacylation"/>
    <property type="evidence" value="ECO:0007669"/>
    <property type="project" value="InterPro"/>
</dbReference>
<dbReference type="Pfam" id="PF03129">
    <property type="entry name" value="HGTP_anticodon"/>
    <property type="match status" value="1"/>
</dbReference>
<accession>A0A832XGB8</accession>
<comment type="similarity">
    <text evidence="1">Belongs to the class-II aminoacyl-tRNA synthetase family.</text>
</comment>
<evidence type="ECO:0000256" key="7">
    <source>
        <dbReference type="ARBA" id="ARBA00022917"/>
    </source>
</evidence>
<evidence type="ECO:0000256" key="6">
    <source>
        <dbReference type="ARBA" id="ARBA00022840"/>
    </source>
</evidence>
<dbReference type="FunFam" id="3.30.40.230:FF:000005">
    <property type="entry name" value="Glycine--tRNA ligase"/>
    <property type="match status" value="1"/>
</dbReference>
<keyword evidence="12" id="KW-1185">Reference proteome</keyword>
<dbReference type="InterPro" id="IPR002314">
    <property type="entry name" value="aa-tRNA-synt_IIb"/>
</dbReference>